<dbReference type="EMBL" id="CAUJNA010001846">
    <property type="protein sequence ID" value="CAJ1389272.1"/>
    <property type="molecule type" value="Genomic_DNA"/>
</dbReference>
<keyword evidence="2" id="KW-1185">Reference proteome</keyword>
<dbReference type="Proteomes" id="UP001178507">
    <property type="component" value="Unassembled WGS sequence"/>
</dbReference>
<protein>
    <submittedName>
        <fullName evidence="1">Uncharacterized protein</fullName>
    </submittedName>
</protein>
<evidence type="ECO:0000313" key="2">
    <source>
        <dbReference type="Proteomes" id="UP001178507"/>
    </source>
</evidence>
<comment type="caution">
    <text evidence="1">The sequence shown here is derived from an EMBL/GenBank/DDBJ whole genome shotgun (WGS) entry which is preliminary data.</text>
</comment>
<name>A0AA36IKZ2_9DINO</name>
<organism evidence="1 2">
    <name type="scientific">Effrenium voratum</name>
    <dbReference type="NCBI Taxonomy" id="2562239"/>
    <lineage>
        <taxon>Eukaryota</taxon>
        <taxon>Sar</taxon>
        <taxon>Alveolata</taxon>
        <taxon>Dinophyceae</taxon>
        <taxon>Suessiales</taxon>
        <taxon>Symbiodiniaceae</taxon>
        <taxon>Effrenium</taxon>
    </lineage>
</organism>
<dbReference type="AlphaFoldDB" id="A0AA36IKZ2"/>
<gene>
    <name evidence="1" type="ORF">EVOR1521_LOCUS14930</name>
</gene>
<accession>A0AA36IKZ2</accession>
<proteinExistence type="predicted"/>
<evidence type="ECO:0000313" key="1">
    <source>
        <dbReference type="EMBL" id="CAJ1389272.1"/>
    </source>
</evidence>
<sequence length="228" mass="25430">MENSVFLGAGASYEAGLDWLGEPEESGEQLPMVAASACGPGRGLFTNGRPRAVEVLRDRSIGADGFLEDEEAEQLDSPVSDFLTCVLFGGKFGWLRDEFTSDGALRPLRDTLQLWLEEGRCAQHIEWDENQKCYTLAEPLKSYVAWNDPSNLGAMPNDALFDTCGNQAEYNIKDAEVNNLVMVPCARATENGLVEFKSMWLYPRKGWCWDEPQELTLGYGWEEPDSPM</sequence>
<reference evidence="1" key="1">
    <citation type="submission" date="2023-08" db="EMBL/GenBank/DDBJ databases">
        <authorList>
            <person name="Chen Y."/>
            <person name="Shah S."/>
            <person name="Dougan E. K."/>
            <person name="Thang M."/>
            <person name="Chan C."/>
        </authorList>
    </citation>
    <scope>NUCLEOTIDE SEQUENCE</scope>
</reference>